<keyword evidence="3" id="KW-1185">Reference proteome</keyword>
<evidence type="ECO:0000256" key="1">
    <source>
        <dbReference type="SAM" id="MobiDB-lite"/>
    </source>
</evidence>
<gene>
    <name evidence="4" type="primary">LOC112689647</name>
</gene>
<feature type="region of interest" description="Disordered" evidence="1">
    <location>
        <begin position="167"/>
        <end position="196"/>
    </location>
</feature>
<feature type="compositionally biased region" description="Basic residues" evidence="1">
    <location>
        <begin position="224"/>
        <end position="235"/>
    </location>
</feature>
<proteinExistence type="predicted"/>
<dbReference type="GeneID" id="112689647"/>
<dbReference type="SUPFAM" id="SSF57501">
    <property type="entry name" value="Cystine-knot cytokines"/>
    <property type="match status" value="1"/>
</dbReference>
<dbReference type="RefSeq" id="XP_025419237.1">
    <property type="nucleotide sequence ID" value="XM_025563452.1"/>
</dbReference>
<dbReference type="InterPro" id="IPR029034">
    <property type="entry name" value="Cystine-knot_cytokine"/>
</dbReference>
<dbReference type="Gene3D" id="2.10.90.10">
    <property type="entry name" value="Cystine-knot cytokines"/>
    <property type="match status" value="1"/>
</dbReference>
<feature type="chain" id="PRO_5034319528" evidence="2">
    <location>
        <begin position="23"/>
        <end position="250"/>
    </location>
</feature>
<reference evidence="4" key="1">
    <citation type="submission" date="2025-08" db="UniProtKB">
        <authorList>
            <consortium name="RefSeq"/>
        </authorList>
    </citation>
    <scope>IDENTIFICATION</scope>
    <source>
        <tissue evidence="4">Whole body</tissue>
    </source>
</reference>
<organism evidence="3 4">
    <name type="scientific">Sipha flava</name>
    <name type="common">yellow sugarcane aphid</name>
    <dbReference type="NCBI Taxonomy" id="143950"/>
    <lineage>
        <taxon>Eukaryota</taxon>
        <taxon>Metazoa</taxon>
        <taxon>Ecdysozoa</taxon>
        <taxon>Arthropoda</taxon>
        <taxon>Hexapoda</taxon>
        <taxon>Insecta</taxon>
        <taxon>Pterygota</taxon>
        <taxon>Neoptera</taxon>
        <taxon>Paraneoptera</taxon>
        <taxon>Hemiptera</taxon>
        <taxon>Sternorrhyncha</taxon>
        <taxon>Aphidomorpha</taxon>
        <taxon>Aphidoidea</taxon>
        <taxon>Aphididae</taxon>
        <taxon>Sipha</taxon>
    </lineage>
</organism>
<evidence type="ECO:0000256" key="2">
    <source>
        <dbReference type="SAM" id="SignalP"/>
    </source>
</evidence>
<keyword evidence="2" id="KW-0732">Signal</keyword>
<dbReference type="Proteomes" id="UP000694846">
    <property type="component" value="Unplaced"/>
</dbReference>
<feature type="region of interest" description="Disordered" evidence="1">
    <location>
        <begin position="221"/>
        <end position="250"/>
    </location>
</feature>
<name>A0A8B8G8T6_9HEMI</name>
<feature type="compositionally biased region" description="Low complexity" evidence="1">
    <location>
        <begin position="177"/>
        <end position="191"/>
    </location>
</feature>
<feature type="signal peptide" evidence="2">
    <location>
        <begin position="1"/>
        <end position="22"/>
    </location>
</feature>
<evidence type="ECO:0000313" key="4">
    <source>
        <dbReference type="RefSeq" id="XP_025419237.1"/>
    </source>
</evidence>
<accession>A0A8B8G8T6</accession>
<protein>
    <submittedName>
        <fullName evidence="4">Rho GTPase-activating protein gacU-like</fullName>
    </submittedName>
</protein>
<dbReference type="AlphaFoldDB" id="A0A8B8G8T6"/>
<dbReference type="OrthoDB" id="6381819at2759"/>
<evidence type="ECO:0000313" key="3">
    <source>
        <dbReference type="Proteomes" id="UP000694846"/>
    </source>
</evidence>
<sequence length="250" mass="28204">MLIDRLQSLIAVLITLIGVLLANSATDYKSSKDWLNETHRQSNNKSLNKNPQDWLSVEEMSLEEEVADHRWLSSRKSHEYLVSVGGQEDCCPSQIEMIEPNGGSNPDGLYVELYSDGADKQRFYEVSCKPGVEGKPCLFMERKLHGLSTCVQRFSYSYAIVREENARHHHHHHTGYNNGNNNNNNNNNNNGKQTFQSLFPSDSNVWKLDYIKVRSGCACMVQSPKKKQQKQRRKNGSAGGVSGGDGKRSQ</sequence>